<dbReference type="InterPro" id="IPR000634">
    <property type="entry name" value="Ser/Thr_deHydtase_PyrdxlP-BS"/>
</dbReference>
<evidence type="ECO:0000256" key="4">
    <source>
        <dbReference type="ARBA" id="ARBA00023239"/>
    </source>
</evidence>
<dbReference type="PANTHER" id="PTHR48078">
    <property type="entry name" value="THREONINE DEHYDRATASE, MITOCHONDRIAL-RELATED"/>
    <property type="match status" value="1"/>
</dbReference>
<evidence type="ECO:0000256" key="3">
    <source>
        <dbReference type="ARBA" id="ARBA00022898"/>
    </source>
</evidence>
<name>A0A7W8JT34_9DEIO</name>
<protein>
    <submittedName>
        <fullName evidence="6">Threonine dehydratase</fullName>
        <ecNumber evidence="6">4.3.1.19</ecNumber>
    </submittedName>
</protein>
<dbReference type="EMBL" id="JACHFL010000003">
    <property type="protein sequence ID" value="MBB5362629.1"/>
    <property type="molecule type" value="Genomic_DNA"/>
</dbReference>
<dbReference type="AlphaFoldDB" id="A0A7W8JT34"/>
<dbReference type="EC" id="4.3.1.19" evidence="6"/>
<dbReference type="GO" id="GO:0004794">
    <property type="term" value="F:threonine deaminase activity"/>
    <property type="evidence" value="ECO:0007669"/>
    <property type="project" value="UniProtKB-EC"/>
</dbReference>
<dbReference type="InterPro" id="IPR001926">
    <property type="entry name" value="TrpB-like_PALP"/>
</dbReference>
<dbReference type="PROSITE" id="PS00165">
    <property type="entry name" value="DEHYDRATASE_SER_THR"/>
    <property type="match status" value="1"/>
</dbReference>
<dbReference type="FunFam" id="3.40.50.1100:FF:000007">
    <property type="entry name" value="L-threonine dehydratase catabolic TdcB"/>
    <property type="match status" value="1"/>
</dbReference>
<dbReference type="SUPFAM" id="SSF53686">
    <property type="entry name" value="Tryptophan synthase beta subunit-like PLP-dependent enzymes"/>
    <property type="match status" value="1"/>
</dbReference>
<evidence type="ECO:0000313" key="7">
    <source>
        <dbReference type="Proteomes" id="UP000552709"/>
    </source>
</evidence>
<dbReference type="CDD" id="cd01562">
    <property type="entry name" value="Thr-dehyd"/>
    <property type="match status" value="1"/>
</dbReference>
<dbReference type="PANTHER" id="PTHR48078:SF6">
    <property type="entry name" value="L-THREONINE DEHYDRATASE CATABOLIC TDCB"/>
    <property type="match status" value="1"/>
</dbReference>
<evidence type="ECO:0000259" key="5">
    <source>
        <dbReference type="Pfam" id="PF00291"/>
    </source>
</evidence>
<dbReference type="InterPro" id="IPR036052">
    <property type="entry name" value="TrpB-like_PALP_sf"/>
</dbReference>
<dbReference type="RefSeq" id="WP_184129857.1">
    <property type="nucleotide sequence ID" value="NZ_JACHFL010000003.1"/>
</dbReference>
<dbReference type="GO" id="GO:0006567">
    <property type="term" value="P:L-threonine catabolic process"/>
    <property type="evidence" value="ECO:0007669"/>
    <property type="project" value="TreeGrafter"/>
</dbReference>
<accession>A0A7W8JT34</accession>
<gene>
    <name evidence="6" type="ORF">HNQ08_001724</name>
</gene>
<dbReference type="Pfam" id="PF00291">
    <property type="entry name" value="PALP"/>
    <property type="match status" value="1"/>
</dbReference>
<evidence type="ECO:0000256" key="1">
    <source>
        <dbReference type="ARBA" id="ARBA00001933"/>
    </source>
</evidence>
<reference evidence="6 7" key="1">
    <citation type="submission" date="2020-08" db="EMBL/GenBank/DDBJ databases">
        <title>Genomic Encyclopedia of Type Strains, Phase IV (KMG-IV): sequencing the most valuable type-strain genomes for metagenomic binning, comparative biology and taxonomic classification.</title>
        <authorList>
            <person name="Goeker M."/>
        </authorList>
    </citation>
    <scope>NUCLEOTIDE SEQUENCE [LARGE SCALE GENOMIC DNA]</scope>
    <source>
        <strain evidence="6 7">DSM 27939</strain>
    </source>
</reference>
<organism evidence="6 7">
    <name type="scientific">Deinococcus humi</name>
    <dbReference type="NCBI Taxonomy" id="662880"/>
    <lineage>
        <taxon>Bacteria</taxon>
        <taxon>Thermotogati</taxon>
        <taxon>Deinococcota</taxon>
        <taxon>Deinococci</taxon>
        <taxon>Deinococcales</taxon>
        <taxon>Deinococcaceae</taxon>
        <taxon>Deinococcus</taxon>
    </lineage>
</organism>
<dbReference type="Proteomes" id="UP000552709">
    <property type="component" value="Unassembled WGS sequence"/>
</dbReference>
<feature type="domain" description="Tryptophan synthase beta chain-like PALP" evidence="5">
    <location>
        <begin position="23"/>
        <end position="307"/>
    </location>
</feature>
<keyword evidence="4 6" id="KW-0456">Lyase</keyword>
<comment type="similarity">
    <text evidence="2">Belongs to the serine/threonine dehydratase family.</text>
</comment>
<dbReference type="GO" id="GO:0006565">
    <property type="term" value="P:L-serine catabolic process"/>
    <property type="evidence" value="ECO:0007669"/>
    <property type="project" value="TreeGrafter"/>
</dbReference>
<dbReference type="FunFam" id="3.40.50.1100:FF:000005">
    <property type="entry name" value="Threonine dehydratase catabolic"/>
    <property type="match status" value="1"/>
</dbReference>
<dbReference type="GO" id="GO:0009097">
    <property type="term" value="P:isoleucine biosynthetic process"/>
    <property type="evidence" value="ECO:0007669"/>
    <property type="project" value="TreeGrafter"/>
</dbReference>
<keyword evidence="7" id="KW-1185">Reference proteome</keyword>
<evidence type="ECO:0000256" key="2">
    <source>
        <dbReference type="ARBA" id="ARBA00010869"/>
    </source>
</evidence>
<dbReference type="GO" id="GO:0030170">
    <property type="term" value="F:pyridoxal phosphate binding"/>
    <property type="evidence" value="ECO:0007669"/>
    <property type="project" value="InterPro"/>
</dbReference>
<sequence>MTTTTRQLVTLAEIQDARTRLKDWVGRTPLVPLSGENLWLKAENLHPTGAFKLRGAFNKLLSLTPEQRSRGVVAHSSGNHAGAVAYAARALDIPAVVVMPAGAPQTKLAATRSCGAEVVLVGNASEERAAKAAELAHERGLTPVPPYDDAHIIAGAGTVGLEILEDLPEVGTVLVPVSGGGLISGVAVAIKGQRPDVRVIGVEPELAADAHASLRAGQRVSWDAAQVASTLADGLRVTQLGELTWEHIQAHLDDIVTVSEAEMRRAVRDTVTRARLVAEPSGAVTVAAALYGDHAFGPGPVVAVVSGGNLDTATLIELLGEAGN</sequence>
<dbReference type="GO" id="GO:0003941">
    <property type="term" value="F:L-serine ammonia-lyase activity"/>
    <property type="evidence" value="ECO:0007669"/>
    <property type="project" value="TreeGrafter"/>
</dbReference>
<comment type="cofactor">
    <cofactor evidence="1">
        <name>pyridoxal 5'-phosphate</name>
        <dbReference type="ChEBI" id="CHEBI:597326"/>
    </cofactor>
</comment>
<proteinExistence type="inferred from homology"/>
<dbReference type="Gene3D" id="3.40.50.1100">
    <property type="match status" value="2"/>
</dbReference>
<keyword evidence="3" id="KW-0663">Pyridoxal phosphate</keyword>
<comment type="caution">
    <text evidence="6">The sequence shown here is derived from an EMBL/GenBank/DDBJ whole genome shotgun (WGS) entry which is preliminary data.</text>
</comment>
<dbReference type="InterPro" id="IPR050147">
    <property type="entry name" value="Ser/Thr_Dehydratase"/>
</dbReference>
<evidence type="ECO:0000313" key="6">
    <source>
        <dbReference type="EMBL" id="MBB5362629.1"/>
    </source>
</evidence>